<feature type="transmembrane region" description="Helical" evidence="1">
    <location>
        <begin position="6"/>
        <end position="24"/>
    </location>
</feature>
<dbReference type="PANTHER" id="PTHR23521">
    <property type="entry name" value="TRANSPORTER MFS SUPERFAMILY"/>
    <property type="match status" value="1"/>
</dbReference>
<evidence type="ECO:0000313" key="2">
    <source>
        <dbReference type="EMBL" id="AHK79209.1"/>
    </source>
</evidence>
<reference evidence="2 3" key="1">
    <citation type="journal article" date="2014" name="J Genomics">
        <title>Draft Genome Sequence of the Extremely Halophilic Phototrophic Purple Sulfur Bacterium Halorhodospira halochloris.</title>
        <authorList>
            <person name="Singh K.S."/>
            <person name="Kirksey J."/>
            <person name="Hoff W.D."/>
            <person name="Deole R."/>
        </authorList>
    </citation>
    <scope>NUCLEOTIDE SEQUENCE [LARGE SCALE GENOMIC DNA]</scope>
    <source>
        <strain evidence="2 3">A</strain>
    </source>
</reference>
<protein>
    <submittedName>
        <fullName evidence="2">MFS transporter</fullName>
    </submittedName>
</protein>
<proteinExistence type="predicted"/>
<accession>W8KHG2</accession>
<keyword evidence="1" id="KW-1133">Transmembrane helix</keyword>
<dbReference type="InterPro" id="IPR036259">
    <property type="entry name" value="MFS_trans_sf"/>
</dbReference>
<keyword evidence="1" id="KW-0472">Membrane</keyword>
<feature type="transmembrane region" description="Helical" evidence="1">
    <location>
        <begin position="106"/>
        <end position="129"/>
    </location>
</feature>
<dbReference type="Proteomes" id="UP000019442">
    <property type="component" value="Chromosome"/>
</dbReference>
<dbReference type="AlphaFoldDB" id="W8KHG2"/>
<organism evidence="2 3">
    <name type="scientific">Ectothiorhodospira haloalkaliphila</name>
    <dbReference type="NCBI Taxonomy" id="421628"/>
    <lineage>
        <taxon>Bacteria</taxon>
        <taxon>Pseudomonadati</taxon>
        <taxon>Pseudomonadota</taxon>
        <taxon>Gammaproteobacteria</taxon>
        <taxon>Chromatiales</taxon>
        <taxon>Ectothiorhodospiraceae</taxon>
        <taxon>Ectothiorhodospira</taxon>
    </lineage>
</organism>
<evidence type="ECO:0000256" key="1">
    <source>
        <dbReference type="SAM" id="Phobius"/>
    </source>
</evidence>
<feature type="transmembrane region" description="Helical" evidence="1">
    <location>
        <begin position="36"/>
        <end position="57"/>
    </location>
</feature>
<dbReference type="SUPFAM" id="SSF103473">
    <property type="entry name" value="MFS general substrate transporter"/>
    <property type="match status" value="1"/>
</dbReference>
<dbReference type="HOGENOM" id="CLU_1560797_0_0_6"/>
<dbReference type="KEGG" id="hhc:M911_08660"/>
<name>W8KHG2_9GAMM</name>
<gene>
    <name evidence="2" type="ORF">M911_08660</name>
</gene>
<dbReference type="GO" id="GO:0005886">
    <property type="term" value="C:plasma membrane"/>
    <property type="evidence" value="ECO:0007669"/>
    <property type="project" value="TreeGrafter"/>
</dbReference>
<keyword evidence="3" id="KW-1185">Reference proteome</keyword>
<dbReference type="PANTHER" id="PTHR23521:SF3">
    <property type="entry name" value="MFS TRANSPORTER"/>
    <property type="match status" value="1"/>
</dbReference>
<sequence>MWWVLRIFNGISVVGLYMVIESWLNERARHNRGQIFAVYMMICLVMLGVGQFLVLIYGPGHLASFALVAILFCLGLIPIALTPALQPTPIKAQPLSLKALYHRTPVGVVGALVAGIASGLSLFALWRILREPAVAPEEKAGFVPITRTSAVAAELDPRTEQQAELELGYKP</sequence>
<evidence type="ECO:0000313" key="3">
    <source>
        <dbReference type="Proteomes" id="UP000019442"/>
    </source>
</evidence>
<feature type="transmembrane region" description="Helical" evidence="1">
    <location>
        <begin position="63"/>
        <end position="85"/>
    </location>
</feature>
<reference evidence="3" key="2">
    <citation type="submission" date="2014-02" db="EMBL/GenBank/DDBJ databases">
        <title>Draft Genome Sequence of extremely halophilic bacteria Halorhodospira halochloris.</title>
        <authorList>
            <person name="Singh K.S."/>
        </authorList>
    </citation>
    <scope>NUCLEOTIDE SEQUENCE [LARGE SCALE GENOMIC DNA]</scope>
    <source>
        <strain evidence="3">A</strain>
    </source>
</reference>
<dbReference type="EMBL" id="CP007268">
    <property type="protein sequence ID" value="AHK79209.1"/>
    <property type="molecule type" value="Genomic_DNA"/>
</dbReference>
<keyword evidence="1" id="KW-0812">Transmembrane</keyword>